<organism evidence="1 2">
    <name type="scientific">Allacma fusca</name>
    <dbReference type="NCBI Taxonomy" id="39272"/>
    <lineage>
        <taxon>Eukaryota</taxon>
        <taxon>Metazoa</taxon>
        <taxon>Ecdysozoa</taxon>
        <taxon>Arthropoda</taxon>
        <taxon>Hexapoda</taxon>
        <taxon>Collembola</taxon>
        <taxon>Symphypleona</taxon>
        <taxon>Sminthuridae</taxon>
        <taxon>Allacma</taxon>
    </lineage>
</organism>
<dbReference type="Proteomes" id="UP000708208">
    <property type="component" value="Unassembled WGS sequence"/>
</dbReference>
<comment type="caution">
    <text evidence="1">The sequence shown here is derived from an EMBL/GenBank/DDBJ whole genome shotgun (WGS) entry which is preliminary data.</text>
</comment>
<proteinExistence type="predicted"/>
<accession>A0A8J2NIJ3</accession>
<reference evidence="1" key="1">
    <citation type="submission" date="2021-06" db="EMBL/GenBank/DDBJ databases">
        <authorList>
            <person name="Hodson N. C."/>
            <person name="Mongue J. A."/>
            <person name="Jaron S. K."/>
        </authorList>
    </citation>
    <scope>NUCLEOTIDE SEQUENCE</scope>
</reference>
<sequence length="89" mass="9830">MWFARGSGQPSIYLFPTGLGGLKIYDAQGPDFTLKLYSLARPVYFIHTTGGKNQFSSLFCSNPCNGPVKQGFIEENRINIEHVRGSSLS</sequence>
<gene>
    <name evidence="1" type="ORF">AFUS01_LOCUS521</name>
</gene>
<dbReference type="AlphaFoldDB" id="A0A8J2NIJ3"/>
<dbReference type="EMBL" id="CAJVCH010002510">
    <property type="protein sequence ID" value="CAG7644637.1"/>
    <property type="molecule type" value="Genomic_DNA"/>
</dbReference>
<evidence type="ECO:0000313" key="2">
    <source>
        <dbReference type="Proteomes" id="UP000708208"/>
    </source>
</evidence>
<protein>
    <submittedName>
        <fullName evidence="1">Uncharacterized protein</fullName>
    </submittedName>
</protein>
<keyword evidence="2" id="KW-1185">Reference proteome</keyword>
<evidence type="ECO:0000313" key="1">
    <source>
        <dbReference type="EMBL" id="CAG7644637.1"/>
    </source>
</evidence>
<name>A0A8J2NIJ3_9HEXA</name>